<feature type="transmembrane region" description="Helical" evidence="1">
    <location>
        <begin position="57"/>
        <end position="77"/>
    </location>
</feature>
<accession>A0ABW2K8T4</accession>
<gene>
    <name evidence="3" type="ORF">ACFQMN_16945</name>
</gene>
<dbReference type="RefSeq" id="WP_289214931.1">
    <property type="nucleotide sequence ID" value="NZ_JAPVRC010000002.1"/>
</dbReference>
<dbReference type="InterPro" id="IPR050570">
    <property type="entry name" value="Cell_wall_metabolism_enzyme"/>
</dbReference>
<keyword evidence="1" id="KW-0812">Transmembrane</keyword>
<keyword evidence="1" id="KW-0472">Membrane</keyword>
<organism evidence="3 4">
    <name type="scientific">Halobacillus campisalis</name>
    <dbReference type="NCBI Taxonomy" id="435909"/>
    <lineage>
        <taxon>Bacteria</taxon>
        <taxon>Bacillati</taxon>
        <taxon>Bacillota</taxon>
        <taxon>Bacilli</taxon>
        <taxon>Bacillales</taxon>
        <taxon>Bacillaceae</taxon>
        <taxon>Halobacillus</taxon>
    </lineage>
</organism>
<evidence type="ECO:0000256" key="1">
    <source>
        <dbReference type="SAM" id="Phobius"/>
    </source>
</evidence>
<dbReference type="Proteomes" id="UP001596494">
    <property type="component" value="Unassembled WGS sequence"/>
</dbReference>
<comment type="caution">
    <text evidence="3">The sequence shown here is derived from an EMBL/GenBank/DDBJ whole genome shotgun (WGS) entry which is preliminary data.</text>
</comment>
<name>A0ABW2K8T4_9BACI</name>
<dbReference type="CDD" id="cd12797">
    <property type="entry name" value="M23_peptidase"/>
    <property type="match status" value="1"/>
</dbReference>
<evidence type="ECO:0000313" key="3">
    <source>
        <dbReference type="EMBL" id="MFC7322553.1"/>
    </source>
</evidence>
<keyword evidence="1" id="KW-1133">Transmembrane helix</keyword>
<dbReference type="EC" id="3.4.24.-" evidence="3"/>
<keyword evidence="4" id="KW-1185">Reference proteome</keyword>
<dbReference type="InterPro" id="IPR016047">
    <property type="entry name" value="M23ase_b-sheet_dom"/>
</dbReference>
<dbReference type="GO" id="GO:0016787">
    <property type="term" value="F:hydrolase activity"/>
    <property type="evidence" value="ECO:0007669"/>
    <property type="project" value="UniProtKB-KW"/>
</dbReference>
<feature type="transmembrane region" description="Helical" evidence="1">
    <location>
        <begin position="6"/>
        <end position="24"/>
    </location>
</feature>
<dbReference type="Gene3D" id="2.70.70.10">
    <property type="entry name" value="Glucose Permease (Domain IIA)"/>
    <property type="match status" value="1"/>
</dbReference>
<reference evidence="4" key="1">
    <citation type="journal article" date="2019" name="Int. J. Syst. Evol. Microbiol.">
        <title>The Global Catalogue of Microorganisms (GCM) 10K type strain sequencing project: providing services to taxonomists for standard genome sequencing and annotation.</title>
        <authorList>
            <consortium name="The Broad Institute Genomics Platform"/>
            <consortium name="The Broad Institute Genome Sequencing Center for Infectious Disease"/>
            <person name="Wu L."/>
            <person name="Ma J."/>
        </authorList>
    </citation>
    <scope>NUCLEOTIDE SEQUENCE [LARGE SCALE GENOMIC DNA]</scope>
    <source>
        <strain evidence="4">CCUG 73951</strain>
    </source>
</reference>
<dbReference type="Pfam" id="PF01551">
    <property type="entry name" value="Peptidase_M23"/>
    <property type="match status" value="1"/>
</dbReference>
<dbReference type="PANTHER" id="PTHR21666">
    <property type="entry name" value="PEPTIDASE-RELATED"/>
    <property type="match status" value="1"/>
</dbReference>
<dbReference type="EMBL" id="JBHTBY010000017">
    <property type="protein sequence ID" value="MFC7322553.1"/>
    <property type="molecule type" value="Genomic_DNA"/>
</dbReference>
<feature type="transmembrane region" description="Helical" evidence="1">
    <location>
        <begin position="33"/>
        <end position="51"/>
    </location>
</feature>
<feature type="transmembrane region" description="Helical" evidence="1">
    <location>
        <begin position="98"/>
        <end position="120"/>
    </location>
</feature>
<dbReference type="PANTHER" id="PTHR21666:SF285">
    <property type="entry name" value="M23 FAMILY METALLOPEPTIDASE"/>
    <property type="match status" value="1"/>
</dbReference>
<dbReference type="SUPFAM" id="SSF51261">
    <property type="entry name" value="Duplicated hybrid motif"/>
    <property type="match status" value="1"/>
</dbReference>
<keyword evidence="3" id="KW-0378">Hydrolase</keyword>
<sequence>MHLMMWFQAFIYLLLPLFLLYRVVKNDYTSQRLWFIEWLSTAAFIGFLFVVGPWHIFFYYFRYIWLLIFIVVSIVSFKKIKMIPRKGPKHDKSYKFSIGISAVLAVYFGFIMIVGLSGYVQKSGGEIALDFPLKDGVFAVGHGGSTTKFNYHASHPNQRYSYDILQLNGWGLRAEVITPSELEQYEIYGAQLYSPCAGNVISAVDKYEDIPPLQSDIEPEEPAGNHVILSCENTGIHIAHFKPRTVEVQEGQDVDTGDVLGEVGNTGNTTEPHLHIHAERDGEGVPITFNERFLKRNSLVFN</sequence>
<dbReference type="InterPro" id="IPR011055">
    <property type="entry name" value="Dup_hybrid_motif"/>
</dbReference>
<feature type="domain" description="M23ase beta-sheet core" evidence="2">
    <location>
        <begin position="189"/>
        <end position="283"/>
    </location>
</feature>
<evidence type="ECO:0000313" key="4">
    <source>
        <dbReference type="Proteomes" id="UP001596494"/>
    </source>
</evidence>
<protein>
    <submittedName>
        <fullName evidence="3">M23 family metallopeptidase</fullName>
        <ecNumber evidence="3">3.4.24.-</ecNumber>
    </submittedName>
</protein>
<proteinExistence type="predicted"/>
<evidence type="ECO:0000259" key="2">
    <source>
        <dbReference type="Pfam" id="PF01551"/>
    </source>
</evidence>